<gene>
    <name evidence="4" type="ORF">LBAT_1248</name>
</gene>
<dbReference type="InterPro" id="IPR005046">
    <property type="entry name" value="DUF285"/>
</dbReference>
<feature type="compositionally biased region" description="Polar residues" evidence="1">
    <location>
        <begin position="1808"/>
        <end position="1819"/>
    </location>
</feature>
<feature type="region of interest" description="Disordered" evidence="1">
    <location>
        <begin position="178"/>
        <end position="197"/>
    </location>
</feature>
<proteinExistence type="predicted"/>
<dbReference type="InterPro" id="IPR059115">
    <property type="entry name" value="Rib"/>
</dbReference>
<dbReference type="RefSeq" id="WP_060459671.1">
    <property type="nucleotide sequence ID" value="NZ_AP014808.1"/>
</dbReference>
<dbReference type="OrthoDB" id="2265247at2"/>
<accession>A0A0D6A446</accession>
<feature type="compositionally biased region" description="Polar residues" evidence="1">
    <location>
        <begin position="179"/>
        <end position="196"/>
    </location>
</feature>
<dbReference type="SUPFAM" id="SSF52047">
    <property type="entry name" value="RNI-like"/>
    <property type="match status" value="1"/>
</dbReference>
<feature type="region of interest" description="Disordered" evidence="1">
    <location>
        <begin position="1808"/>
        <end position="1841"/>
    </location>
</feature>
<feature type="domain" description="S-layer protein C-terminal" evidence="2">
    <location>
        <begin position="2025"/>
        <end position="2076"/>
    </location>
</feature>
<feature type="compositionally biased region" description="Polar residues" evidence="1">
    <location>
        <begin position="1"/>
        <end position="19"/>
    </location>
</feature>
<sequence length="2143" mass="233877">MEDSTQIEPAAAKQTSKPDLSTFPGLSMFFTDVKNADAKDNAAKTPAQDTNAGKNDQDQADAKSDKTSTATLTSAEKTPAAPKKDDALTTAASDLQSAIDKGDAYVNSDKFTQMTVEKQKQLRDAIQTGKELMAKYNTMQTAMNSAALEVDQNNKNKAETKADANVAALTTLNVNNNTSADINKNPSIDNPTTDPNKTPATDITTITAPELIQATQNIIMLLGTPAVNNNISWDTTTQTVTISAGEINNNWTSVLPDGFKVKHIIINGKVTVANGDATELFSLDQYTWALSTLQDITGIDKLDTHDIVNMSKMFESDSNLTSLDVSKFDTSNVTNMSEMFNGVPALTSLDVSNFNTSNVTSMYEMFAGDMGLTSLNVSSFDTSNVTDMHEMFEDTNNLTSLNISNFNTNNVTNMDSMFQRSGLEKLTLGEQTKLLSDSDLQLPGGSTWYKNADPTQGTNIADGKDHVGTWYKTPNGVVNITFINVKHNISVGTAQVTGPNNTTLNLTPSDPNFDTNITHNIPDGYKYAKTTAELHGNKQLVSTEYSTISTNTINVYVVGNPLTDISIKWINAKNGDTITSGTQPTDTRYGDKLDLKTDGMPAGYSYVEQTDLDKINLANNPQTSYKQNDPSTVTLKKSNQEFPVYVIGDPVPDDGTNKDAVHVLHYLESQDNKPTTDKVPGIKVNDYWLGGYYGDTVTASGTDEKQKAPTGYTIVNPKKQSYELVKNATKQPEFIFYYKADKEAHLSVQFVNARTGKDVGKALKAPDGYMDKPFDPTDTNSFITSNIPDSYHYAKTSDELNGKTQPKNDGSIKYTDQDYTVPVYVAGDDVPDDGTNKDAVHVLHYLENQDGTPTTDLVPNIKVNDYWLGGYYGDTVTASGTDEKQKAPDGYTIVNPKKQSYELVKGATTQPEFIFYYKAVEQSNVTITYVNAKTGETVGDVYKPKGATDAPIKLKGGIPDGYHYAETTDELNGKTQPNAENAKYTTGDQSFTVYVAGDTVPDDGTNKDAVHVLHYLESQDDTPTTDKVPGIKVDDYWLGGAYGDTVTASGSDDKQKAPTGYTIVNPKKQSYELVKNATKQPEFVFYYKADKEANLSVQYVNARTGKDVGKAIKAPDGYMNKPFDPTDDNSFITSNIPDGYHYAKTSDELNGKTQPKNDGSIKYTNQDDTVTVYVAGDNVPDDGTNKDAVHVLHYLESQDDKPTTDKVPGIKVDDYWLGGAYGDTVTASGTDEKQKAPTGYTIVNPKEQSYELIKGATTQPEFIFYYKADKEANLSVQYVNARTGKDVGKAIKAPDGYMDKPFDPTDDNSFITANIPDGYHYAKTSDELNGKTQPKNDGSIKYTDKDDTVTVYVAGDNVPDDGTNKDAVHVLHYLESQDDKPTTDAVPGMDNADYWLGGYYGDTVTASGTDAKQKAPAGYTLVNPGKQSAELTKGQKQEIKFYYKADAEDKLSVQFVNAKTGKVVGDKVKAPQGYMNETFDPTDSNSFIVSSIPASYHYAKTSAELNGKTQPKNDGSVKYTDQADTVTVYVAGDNVPDDGSNTDAIHVLHRLQNDDSELKGSYWIGGNYGDEITVKDSDAKQTVVGYTIVPKDSVTLELTQDTPHQVIFYYTANAVANVTINFTTKNSTIIKSDVPQGHHTGDTLQIGAGSSYFTTTKPNGFRYASGTEVPSDYTQPTSVTYSGDSQTVIIYVAGESVGAGDTVKVVHYMDGTTKPVPGLTDYVLGADGHYGDTVTASGDDAAQKAPFGYKLVNPATQTYVLTKGAPRTFIFYYTKNGGGSLPEPDWTPKLPIPGEVDIPQGTDLSGDTTYAGNAITNKDQMPDGTKYSWQPTPDTSKKGKQTGTVVVTYPDGTKTSINVMVNIVDKNVNGNTGNNSHDTAKEEVLKHNAYLYGQDGRRANQAVLKAGSTVTTYGMVVINGRKFFTLDNDYYLATGNAVSQTRKLKHNAYLYNKYGQRVGKKVVKTGQNVATYGTVVTIRGKKYYTIDHNHFMKANNFMKIAYPDLANSELSPNAKQDSDKAFTVKALQHNAYLYNKEGKRANKVILNLNSKVKTYGMKTINGRKFYVAANNYYIAAGNIEATKRKLTHNAYIYSQYGNRIGRKVVKQHQVVGTYSDPVGIRGKSYYIIGSGRYLKQANFETTR</sequence>
<feature type="region of interest" description="Disordered" evidence="1">
    <location>
        <begin position="39"/>
        <end position="86"/>
    </location>
</feature>
<dbReference type="NCBIfam" id="TIGR02331">
    <property type="entry name" value="rib_alpha"/>
    <property type="match status" value="1"/>
</dbReference>
<organism evidence="4 5">
    <name type="scientific">Lactobacillus acetotolerans</name>
    <dbReference type="NCBI Taxonomy" id="1600"/>
    <lineage>
        <taxon>Bacteria</taxon>
        <taxon>Bacillati</taxon>
        <taxon>Bacillota</taxon>
        <taxon>Bacilli</taxon>
        <taxon>Lactobacillales</taxon>
        <taxon>Lactobacillaceae</taxon>
        <taxon>Lactobacillus</taxon>
    </lineage>
</organism>
<dbReference type="NCBIfam" id="TIGR02167">
    <property type="entry name" value="Liste_lipo_26"/>
    <property type="match status" value="4"/>
</dbReference>
<evidence type="ECO:0000313" key="5">
    <source>
        <dbReference type="Proteomes" id="UP000035709"/>
    </source>
</evidence>
<dbReference type="InterPro" id="IPR024968">
    <property type="entry name" value="SlpA_C_lactobacillus"/>
</dbReference>
<dbReference type="InterPro" id="IPR012706">
    <property type="entry name" value="Rib_alpha_Esp_rpt"/>
</dbReference>
<evidence type="ECO:0008006" key="6">
    <source>
        <dbReference type="Google" id="ProtNLM"/>
    </source>
</evidence>
<feature type="domain" description="Rib" evidence="3">
    <location>
        <begin position="1805"/>
        <end position="1864"/>
    </location>
</feature>
<feature type="compositionally biased region" description="Polar residues" evidence="1">
    <location>
        <begin position="67"/>
        <end position="76"/>
    </location>
</feature>
<feature type="region of interest" description="Disordered" evidence="1">
    <location>
        <begin position="1"/>
        <end position="26"/>
    </location>
</feature>
<evidence type="ECO:0000313" key="4">
    <source>
        <dbReference type="EMBL" id="BAQ57637.1"/>
    </source>
</evidence>
<dbReference type="Pfam" id="PF08428">
    <property type="entry name" value="Rib"/>
    <property type="match status" value="1"/>
</dbReference>
<dbReference type="KEGG" id="lae:LBAT_1248"/>
<dbReference type="EMBL" id="AP014808">
    <property type="protein sequence ID" value="BAQ57637.1"/>
    <property type="molecule type" value="Genomic_DNA"/>
</dbReference>
<dbReference type="InterPro" id="IPR011889">
    <property type="entry name" value="Liste_lipo_26"/>
</dbReference>
<dbReference type="Gene3D" id="3.80.10.10">
    <property type="entry name" value="Ribonuclease Inhibitor"/>
    <property type="match status" value="1"/>
</dbReference>
<feature type="domain" description="S-layer protein C-terminal" evidence="2">
    <location>
        <begin position="1936"/>
        <end position="1995"/>
    </location>
</feature>
<dbReference type="Pfam" id="PF03217">
    <property type="entry name" value="SlpA"/>
    <property type="match status" value="4"/>
</dbReference>
<reference evidence="4 5" key="1">
    <citation type="submission" date="2015-03" db="EMBL/GenBank/DDBJ databases">
        <title>Complete genome sequence of Lactobacillus acetotolerans NBRC 13120.</title>
        <authorList>
            <person name="Toh H."/>
            <person name="Morita H."/>
            <person name="Fujita N."/>
        </authorList>
    </citation>
    <scope>NUCLEOTIDE SEQUENCE [LARGE SCALE GENOMIC DNA]</scope>
    <source>
        <strain evidence="4 5">NBRC 13120</strain>
    </source>
</reference>
<dbReference type="Proteomes" id="UP000035709">
    <property type="component" value="Chromosome"/>
</dbReference>
<feature type="compositionally biased region" description="Basic and acidic residues" evidence="1">
    <location>
        <begin position="55"/>
        <end position="66"/>
    </location>
</feature>
<dbReference type="Pfam" id="PF03382">
    <property type="entry name" value="DUF285"/>
    <property type="match status" value="1"/>
</dbReference>
<dbReference type="PATRIC" id="fig|1600.4.peg.1273"/>
<dbReference type="InterPro" id="IPR032675">
    <property type="entry name" value="LRR_dom_sf"/>
</dbReference>
<protein>
    <recommendedName>
        <fullName evidence="6">BspA family leucine-rich repeat surface protein</fullName>
    </recommendedName>
</protein>
<keyword evidence="5" id="KW-1185">Reference proteome</keyword>
<evidence type="ECO:0000259" key="3">
    <source>
        <dbReference type="Pfam" id="PF08428"/>
    </source>
</evidence>
<evidence type="ECO:0000259" key="2">
    <source>
        <dbReference type="Pfam" id="PF03217"/>
    </source>
</evidence>
<feature type="domain" description="S-layer protein C-terminal" evidence="2">
    <location>
        <begin position="1880"/>
        <end position="1931"/>
    </location>
</feature>
<feature type="domain" description="S-layer protein C-terminal" evidence="2">
    <location>
        <begin position="2077"/>
        <end position="2135"/>
    </location>
</feature>
<evidence type="ECO:0000256" key="1">
    <source>
        <dbReference type="SAM" id="MobiDB-lite"/>
    </source>
</evidence>
<name>A0A0D6A446_9LACO</name>